<evidence type="ECO:0000259" key="1">
    <source>
        <dbReference type="Pfam" id="PF14393"/>
    </source>
</evidence>
<dbReference type="Proteomes" id="UP000182089">
    <property type="component" value="Unassembled WGS sequence"/>
</dbReference>
<protein>
    <recommendedName>
        <fullName evidence="1">DUF4422 domain-containing protein</fullName>
    </recommendedName>
</protein>
<feature type="domain" description="DUF4422" evidence="1">
    <location>
        <begin position="3"/>
        <end position="232"/>
    </location>
</feature>
<accession>A0ABY1A8V1</accession>
<evidence type="ECO:0000313" key="3">
    <source>
        <dbReference type="Proteomes" id="UP000182089"/>
    </source>
</evidence>
<gene>
    <name evidence="2" type="ORF">SAMN05216431_10141</name>
</gene>
<comment type="caution">
    <text evidence="2">The sequence shown here is derived from an EMBL/GenBank/DDBJ whole genome shotgun (WGS) entry which is preliminary data.</text>
</comment>
<dbReference type="InterPro" id="IPR025536">
    <property type="entry name" value="DUF4422"/>
</dbReference>
<organism evidence="2 3">
    <name type="scientific">Ligilactobacillus ruminis</name>
    <dbReference type="NCBI Taxonomy" id="1623"/>
    <lineage>
        <taxon>Bacteria</taxon>
        <taxon>Bacillati</taxon>
        <taxon>Bacillota</taxon>
        <taxon>Bacilli</taxon>
        <taxon>Lactobacillales</taxon>
        <taxon>Lactobacillaceae</taxon>
        <taxon>Ligilactobacillus</taxon>
    </lineage>
</organism>
<reference evidence="2 3" key="1">
    <citation type="submission" date="2016-10" db="EMBL/GenBank/DDBJ databases">
        <authorList>
            <person name="Varghese N."/>
            <person name="Submissions S."/>
        </authorList>
    </citation>
    <scope>NUCLEOTIDE SEQUENCE [LARGE SCALE GENOMIC DNA]</scope>
    <source>
        <strain evidence="2 3">WC1T17</strain>
    </source>
</reference>
<proteinExistence type="predicted"/>
<dbReference type="Pfam" id="PF14393">
    <property type="entry name" value="DUF4422"/>
    <property type="match status" value="1"/>
</dbReference>
<evidence type="ECO:0000313" key="2">
    <source>
        <dbReference type="EMBL" id="SEM31043.1"/>
    </source>
</evidence>
<sequence>MTIYVMSHKKYDYPTPPDYKTVLVGAVKNGHVQGYLSDDTGDNISAKNPNYCELTGLYWVWKNVKNDDNVGLVHYRRYFSKYSNLGMHWRYALGRKIELLTDQTASEMLKDHDWIVATRRRLIAVDGSYSKSIYDQYKYGHNEHDLLTVKQVIAEKYPEYLTAFDEIMQGETISSYNMFYTSRKNFDAYCAWLFDILFEVEKRIDISDYDTYQARVFGFLSERLLSVYLKHNNCRVKELGILSVDYMSRKHSLKEAALIMLGKEFN</sequence>
<name>A0ABY1A8V1_9LACO</name>
<dbReference type="EMBL" id="FOCC01000001">
    <property type="protein sequence ID" value="SEM31043.1"/>
    <property type="molecule type" value="Genomic_DNA"/>
</dbReference>